<evidence type="ECO:0000313" key="2">
    <source>
        <dbReference type="EMBL" id="CAB5209078.1"/>
    </source>
</evidence>
<proteinExistence type="predicted"/>
<protein>
    <submittedName>
        <fullName evidence="2">Uncharacterized protein</fullName>
    </submittedName>
</protein>
<sequence length="190" mass="22575">MAVALKKIILNSPYVIGEFKEHLGLKDQILNEINNQKEFDRLIETEDAVDITRCDWNTSRWNYDRQWLQILRPSLFGHLQKVTNFLGYAEFKIREIWFQQYEQNSLHGWHVHGSNWTNVYFLELPADCPRTQFINPYDQTTICEFDVKEGDILTFPSYVIHRAPINSSISRKTIISWNMDTELRPSLYTE</sequence>
<reference evidence="2" key="1">
    <citation type="submission" date="2020-05" db="EMBL/GenBank/DDBJ databases">
        <authorList>
            <person name="Chiriac C."/>
            <person name="Salcher M."/>
            <person name="Ghai R."/>
            <person name="Kavagutti S V."/>
        </authorList>
    </citation>
    <scope>NUCLEOTIDE SEQUENCE</scope>
</reference>
<evidence type="ECO:0000313" key="1">
    <source>
        <dbReference type="EMBL" id="CAB4125931.1"/>
    </source>
</evidence>
<accession>A0A6J7WDU1</accession>
<organism evidence="2">
    <name type="scientific">uncultured Caudovirales phage</name>
    <dbReference type="NCBI Taxonomy" id="2100421"/>
    <lineage>
        <taxon>Viruses</taxon>
        <taxon>Duplodnaviria</taxon>
        <taxon>Heunggongvirae</taxon>
        <taxon>Uroviricota</taxon>
        <taxon>Caudoviricetes</taxon>
        <taxon>Peduoviridae</taxon>
        <taxon>Maltschvirus</taxon>
        <taxon>Maltschvirus maltsch</taxon>
    </lineage>
</organism>
<gene>
    <name evidence="2" type="ORF">UFOVP181_307</name>
    <name evidence="1" type="ORF">UFOVP57_332</name>
</gene>
<dbReference type="EMBL" id="LR798231">
    <property type="protein sequence ID" value="CAB5209078.1"/>
    <property type="molecule type" value="Genomic_DNA"/>
</dbReference>
<dbReference type="EMBL" id="LR796187">
    <property type="protein sequence ID" value="CAB4125931.1"/>
    <property type="molecule type" value="Genomic_DNA"/>
</dbReference>
<dbReference type="Gene3D" id="2.60.120.620">
    <property type="entry name" value="q2cbj1_9rhob like domain"/>
    <property type="match status" value="1"/>
</dbReference>
<name>A0A6J7WDU1_9CAUD</name>